<gene>
    <name evidence="1" type="ORF">RJJ65_17695</name>
</gene>
<protein>
    <submittedName>
        <fullName evidence="1">Uncharacterized protein</fullName>
    </submittedName>
</protein>
<comment type="caution">
    <text evidence="1">The sequence shown here is derived from an EMBL/GenBank/DDBJ whole genome shotgun (WGS) entry which is preliminary data.</text>
</comment>
<dbReference type="Proteomes" id="UP001268610">
    <property type="component" value="Unassembled WGS sequence"/>
</dbReference>
<name>A0AAJ2LJM3_9HYPH</name>
<evidence type="ECO:0000313" key="1">
    <source>
        <dbReference type="EMBL" id="MDR9774465.1"/>
    </source>
</evidence>
<dbReference type="RefSeq" id="WP_310865629.1">
    <property type="nucleotide sequence ID" value="NZ_JAVLSF010000009.1"/>
</dbReference>
<dbReference type="AlphaFoldDB" id="A0AAJ2LJM3"/>
<dbReference type="EMBL" id="JAVLSF010000009">
    <property type="protein sequence ID" value="MDR9774465.1"/>
    <property type="molecule type" value="Genomic_DNA"/>
</dbReference>
<sequence>MTNYIETQRFHCFNAQGRNYTVIEQMRTPRFSKDPRTDYVTEDGDIAERLDDGTFLLLVSNEVIRIS</sequence>
<accession>A0AAJ2LJM3</accession>
<organism evidence="1 2">
    <name type="scientific">Rhizobium hidalgonense</name>
    <dbReference type="NCBI Taxonomy" id="1538159"/>
    <lineage>
        <taxon>Bacteria</taxon>
        <taxon>Pseudomonadati</taxon>
        <taxon>Pseudomonadota</taxon>
        <taxon>Alphaproteobacteria</taxon>
        <taxon>Hyphomicrobiales</taxon>
        <taxon>Rhizobiaceae</taxon>
        <taxon>Rhizobium/Agrobacterium group</taxon>
        <taxon>Rhizobium</taxon>
    </lineage>
</organism>
<proteinExistence type="predicted"/>
<evidence type="ECO:0000313" key="2">
    <source>
        <dbReference type="Proteomes" id="UP001268610"/>
    </source>
</evidence>
<reference evidence="1" key="1">
    <citation type="submission" date="2023-04" db="EMBL/GenBank/DDBJ databases">
        <title>Genomic characterization of faba bean (Vicia faba) microsymbionts in Mexican soils.</title>
        <authorList>
            <person name="Rivera Orduna F.N."/>
            <person name="Guevara-Luna J."/>
            <person name="Yan J."/>
            <person name="Arroyo-Herrera I."/>
            <person name="Li Y."/>
            <person name="Vasquez-Murrieta M.S."/>
            <person name="Wang E.T."/>
        </authorList>
    </citation>
    <scope>NUCLEOTIDE SEQUENCE</scope>
    <source>
        <strain evidence="1">CH26</strain>
    </source>
</reference>